<keyword evidence="1" id="KW-0479">Metal-binding</keyword>
<keyword evidence="2" id="KW-0863">Zinc-finger</keyword>
<dbReference type="InterPro" id="IPR036977">
    <property type="entry name" value="DNA_primase_Znf_CHC2"/>
</dbReference>
<dbReference type="GO" id="GO:0003677">
    <property type="term" value="F:DNA binding"/>
    <property type="evidence" value="ECO:0007669"/>
    <property type="project" value="InterPro"/>
</dbReference>
<dbReference type="PANTHER" id="PTHR30313:SF2">
    <property type="entry name" value="DNA PRIMASE"/>
    <property type="match status" value="1"/>
</dbReference>
<dbReference type="GO" id="GO:0006269">
    <property type="term" value="P:DNA replication, synthesis of primer"/>
    <property type="evidence" value="ECO:0007669"/>
    <property type="project" value="TreeGrafter"/>
</dbReference>
<dbReference type="AlphaFoldDB" id="A0A0E2HEY5"/>
<dbReference type="HOGENOM" id="CLU_094413_0_0_9"/>
<dbReference type="PATRIC" id="fig|999408.3.peg.6114"/>
<sequence length="214" mass="24236">MNVFEAVKQSVTTRQAAEHYGIRVNRNGMACCPFHNDKTPSMKLDKRFHCFGCGADGDVIDFVAALYGLGKKEAAAQLASDFGLAYEDWKPPGRARKPKPRQKSPEEQFREAKAHCFRVLADYLHLLRVWKTDYAPHSPEEAFHPRFVEALQKQAHVEYLLDVLLFGDTEEIASLITEHGKDVIQLEQRMAELAAADAARTKKHHERHAAAPER</sequence>
<evidence type="ECO:0000256" key="1">
    <source>
        <dbReference type="ARBA" id="ARBA00022723"/>
    </source>
</evidence>
<evidence type="ECO:0000259" key="4">
    <source>
        <dbReference type="SMART" id="SM00400"/>
    </source>
</evidence>
<dbReference type="EMBL" id="AGYR01000081">
    <property type="protein sequence ID" value="ENZ05329.1"/>
    <property type="molecule type" value="Genomic_DNA"/>
</dbReference>
<evidence type="ECO:0000256" key="3">
    <source>
        <dbReference type="ARBA" id="ARBA00022833"/>
    </source>
</evidence>
<feature type="domain" description="Zinc finger CHC2-type" evidence="4">
    <location>
        <begin position="29"/>
        <end position="79"/>
    </location>
</feature>
<keyword evidence="3" id="KW-0862">Zinc</keyword>
<protein>
    <submittedName>
        <fullName evidence="5">DNA primase</fullName>
    </submittedName>
</protein>
<dbReference type="PANTHER" id="PTHR30313">
    <property type="entry name" value="DNA PRIMASE"/>
    <property type="match status" value="1"/>
</dbReference>
<comment type="caution">
    <text evidence="5">The sequence shown here is derived from an EMBL/GenBank/DDBJ whole genome shotgun (WGS) entry which is preliminary data.</text>
</comment>
<dbReference type="GO" id="GO:0003899">
    <property type="term" value="F:DNA-directed RNA polymerase activity"/>
    <property type="evidence" value="ECO:0007669"/>
    <property type="project" value="InterPro"/>
</dbReference>
<dbReference type="Pfam" id="PF01807">
    <property type="entry name" value="Zn_ribbon_DnaG"/>
    <property type="match status" value="1"/>
</dbReference>
<organism evidence="5 6">
    <name type="scientific">[Clostridium] clostridioforme 90A8</name>
    <dbReference type="NCBI Taxonomy" id="999408"/>
    <lineage>
        <taxon>Bacteria</taxon>
        <taxon>Bacillati</taxon>
        <taxon>Bacillota</taxon>
        <taxon>Clostridia</taxon>
        <taxon>Lachnospirales</taxon>
        <taxon>Lachnospiraceae</taxon>
        <taxon>Enterocloster</taxon>
    </lineage>
</organism>
<name>A0A0E2HEY5_9FIRM</name>
<dbReference type="Proteomes" id="UP000013085">
    <property type="component" value="Unassembled WGS sequence"/>
</dbReference>
<evidence type="ECO:0000313" key="6">
    <source>
        <dbReference type="Proteomes" id="UP000013085"/>
    </source>
</evidence>
<proteinExistence type="predicted"/>
<dbReference type="RefSeq" id="WP_002595104.1">
    <property type="nucleotide sequence ID" value="NZ_KB851002.1"/>
</dbReference>
<dbReference type="Gene3D" id="3.90.580.10">
    <property type="entry name" value="Zinc finger, CHC2-type domain"/>
    <property type="match status" value="1"/>
</dbReference>
<dbReference type="GeneID" id="75080988"/>
<dbReference type="SMART" id="SM00400">
    <property type="entry name" value="ZnF_CHCC"/>
    <property type="match status" value="1"/>
</dbReference>
<gene>
    <name evidence="5" type="ORF">HMPREF1090_05704</name>
</gene>
<dbReference type="InterPro" id="IPR002694">
    <property type="entry name" value="Znf_CHC2"/>
</dbReference>
<dbReference type="GO" id="GO:0008270">
    <property type="term" value="F:zinc ion binding"/>
    <property type="evidence" value="ECO:0007669"/>
    <property type="project" value="UniProtKB-KW"/>
</dbReference>
<dbReference type="SUPFAM" id="SSF57783">
    <property type="entry name" value="Zinc beta-ribbon"/>
    <property type="match status" value="1"/>
</dbReference>
<reference evidence="5 6" key="1">
    <citation type="submission" date="2013-01" db="EMBL/GenBank/DDBJ databases">
        <title>The Genome Sequence of Clostridium clostridioforme 90A8.</title>
        <authorList>
            <consortium name="The Broad Institute Genome Sequencing Platform"/>
            <person name="Earl A."/>
            <person name="Ward D."/>
            <person name="Feldgarden M."/>
            <person name="Gevers D."/>
            <person name="Courvalin P."/>
            <person name="Lambert T."/>
            <person name="Walker B."/>
            <person name="Young S.K."/>
            <person name="Zeng Q."/>
            <person name="Gargeya S."/>
            <person name="Fitzgerald M."/>
            <person name="Haas B."/>
            <person name="Abouelleil A."/>
            <person name="Alvarado L."/>
            <person name="Arachchi H.M."/>
            <person name="Berlin A.M."/>
            <person name="Chapman S.B."/>
            <person name="Dewar J."/>
            <person name="Goldberg J."/>
            <person name="Griggs A."/>
            <person name="Gujja S."/>
            <person name="Hansen M."/>
            <person name="Howarth C."/>
            <person name="Imamovic A."/>
            <person name="Larimer J."/>
            <person name="McCowan C."/>
            <person name="Murphy C."/>
            <person name="Neiman D."/>
            <person name="Pearson M."/>
            <person name="Priest M."/>
            <person name="Roberts A."/>
            <person name="Saif S."/>
            <person name="Shea T."/>
            <person name="Sisk P."/>
            <person name="Sykes S."/>
            <person name="Wortman J."/>
            <person name="Nusbaum C."/>
            <person name="Birren B."/>
        </authorList>
    </citation>
    <scope>NUCLEOTIDE SEQUENCE [LARGE SCALE GENOMIC DNA]</scope>
    <source>
        <strain evidence="5 6">90A8</strain>
    </source>
</reference>
<dbReference type="InterPro" id="IPR050219">
    <property type="entry name" value="DnaG_primase"/>
</dbReference>
<evidence type="ECO:0000313" key="5">
    <source>
        <dbReference type="EMBL" id="ENZ05329.1"/>
    </source>
</evidence>
<evidence type="ECO:0000256" key="2">
    <source>
        <dbReference type="ARBA" id="ARBA00022771"/>
    </source>
</evidence>
<accession>A0A0E2HEY5</accession>
<dbReference type="GO" id="GO:0005737">
    <property type="term" value="C:cytoplasm"/>
    <property type="evidence" value="ECO:0007669"/>
    <property type="project" value="TreeGrafter"/>
</dbReference>